<proteinExistence type="predicted"/>
<protein>
    <submittedName>
        <fullName evidence="1">Uncharacterized protein</fullName>
    </submittedName>
</protein>
<gene>
    <name evidence="1" type="ORF">MSIBF_A1480012</name>
</gene>
<reference evidence="1" key="1">
    <citation type="submission" date="2014-09" db="EMBL/GenBank/DDBJ databases">
        <authorList>
            <person name="Probst J Alexander"/>
        </authorList>
    </citation>
    <scope>NUCLEOTIDE SEQUENCE</scope>
</reference>
<accession>A0A098E6E2</accession>
<dbReference type="AlphaFoldDB" id="A0A098E6E2"/>
<dbReference type="EMBL" id="CCXY01000055">
    <property type="protein sequence ID" value="CEG11492.1"/>
    <property type="molecule type" value="Genomic_DNA"/>
</dbReference>
<sequence>MIKLEKVWPAGKGAKKRQAIKNKMPKVERQLLKQYDLNFKSYGWTTKEKTDVKTDGKFWRCPKQILNK</sequence>
<organism evidence="1">
    <name type="scientific">groundwater metagenome</name>
    <dbReference type="NCBI Taxonomy" id="717931"/>
    <lineage>
        <taxon>unclassified sequences</taxon>
        <taxon>metagenomes</taxon>
        <taxon>ecological metagenomes</taxon>
    </lineage>
</organism>
<evidence type="ECO:0000313" key="1">
    <source>
        <dbReference type="EMBL" id="CEG11492.1"/>
    </source>
</evidence>
<name>A0A098E6E2_9ZZZZ</name>